<evidence type="ECO:0000313" key="6">
    <source>
        <dbReference type="EMBL" id="OCO84886.1"/>
    </source>
</evidence>
<evidence type="ECO:0000313" key="7">
    <source>
        <dbReference type="Proteomes" id="UP000050489"/>
    </source>
</evidence>
<keyword evidence="4" id="KW-1133">Transmembrane helix</keyword>
<dbReference type="InterPro" id="IPR020907">
    <property type="entry name" value="MgrB"/>
</dbReference>
<dbReference type="Pfam" id="PF13998">
    <property type="entry name" value="MgrB"/>
    <property type="match status" value="1"/>
</dbReference>
<dbReference type="RefSeq" id="WP_004927688.1">
    <property type="nucleotide sequence ID" value="NZ_ABEXNO020000001.1"/>
</dbReference>
<keyword evidence="3" id="KW-0812">Transmembrane</keyword>
<dbReference type="EMBL" id="LJEX02000093">
    <property type="protein sequence ID" value="OCO84886.1"/>
    <property type="molecule type" value="Genomic_DNA"/>
</dbReference>
<keyword evidence="2" id="KW-0997">Cell inner membrane</keyword>
<protein>
    <submittedName>
        <fullName evidence="6">PhoP regulon feedback inhibition membrane protein MgrB</fullName>
    </submittedName>
</protein>
<evidence type="ECO:0000256" key="5">
    <source>
        <dbReference type="ARBA" id="ARBA00023136"/>
    </source>
</evidence>
<name>A0A0A5TCS6_SERMA</name>
<evidence type="ECO:0000256" key="4">
    <source>
        <dbReference type="ARBA" id="ARBA00022989"/>
    </source>
</evidence>
<dbReference type="PROSITE" id="PS51257">
    <property type="entry name" value="PROKAR_LIPOPROTEIN"/>
    <property type="match status" value="1"/>
</dbReference>
<evidence type="ECO:0000256" key="2">
    <source>
        <dbReference type="ARBA" id="ARBA00022519"/>
    </source>
</evidence>
<dbReference type="Proteomes" id="UP000050489">
    <property type="component" value="Unassembled WGS sequence"/>
</dbReference>
<comment type="caution">
    <text evidence="6">The sequence shown here is derived from an EMBL/GenBank/DDBJ whole genome shotgun (WGS) entry which is preliminary data.</text>
</comment>
<accession>A0A0A5TCS6</accession>
<evidence type="ECO:0000256" key="1">
    <source>
        <dbReference type="ARBA" id="ARBA00022475"/>
    </source>
</evidence>
<evidence type="ECO:0000256" key="3">
    <source>
        <dbReference type="ARBA" id="ARBA00022692"/>
    </source>
</evidence>
<keyword evidence="5" id="KW-0472">Membrane</keyword>
<gene>
    <name evidence="6" type="ORF">AN695_0215085</name>
</gene>
<reference evidence="7" key="1">
    <citation type="submission" date="2016-04" db="EMBL/GenBank/DDBJ databases">
        <authorList>
            <person name="Osei Sekyere J."/>
            <person name="Sivertsen A."/>
            <person name="Pedersen A.T."/>
            <person name="Sundsfjord A."/>
        </authorList>
    </citation>
    <scope>NUCLEOTIDE SEQUENCE [LARGE SCALE GENOMIC DNA]</scope>
    <source>
        <strain evidence="7">945174350</strain>
    </source>
</reference>
<organism evidence="6 7">
    <name type="scientific">Serratia marcescens</name>
    <dbReference type="NCBI Taxonomy" id="615"/>
    <lineage>
        <taxon>Bacteria</taxon>
        <taxon>Pseudomonadati</taxon>
        <taxon>Pseudomonadota</taxon>
        <taxon>Gammaproteobacteria</taxon>
        <taxon>Enterobacterales</taxon>
        <taxon>Yersiniaceae</taxon>
        <taxon>Serratia</taxon>
    </lineage>
</organism>
<sequence length="52" mass="5857">MRLLNLLRKKILVIMTAVAACLFFYLLALDSYCDDGGNFALGICSVTRFVPW</sequence>
<dbReference type="AlphaFoldDB" id="A0A0A5TCS6"/>
<proteinExistence type="predicted"/>
<keyword evidence="1" id="KW-1003">Cell membrane</keyword>
<dbReference type="GeneID" id="301146446"/>